<gene>
    <name evidence="2" type="ORF">SDC9_90853</name>
</gene>
<evidence type="ECO:0000256" key="1">
    <source>
        <dbReference type="SAM" id="Phobius"/>
    </source>
</evidence>
<sequence length="60" mass="6753">MKKIFRLSQGVRILLGALALLAGLGLSWTLFELDGFGLLVLLPFAAFFFWVSPELWRGKK</sequence>
<comment type="caution">
    <text evidence="2">The sequence shown here is derived from an EMBL/GenBank/DDBJ whole genome shotgun (WGS) entry which is preliminary data.</text>
</comment>
<reference evidence="2" key="1">
    <citation type="submission" date="2019-08" db="EMBL/GenBank/DDBJ databases">
        <authorList>
            <person name="Kucharzyk K."/>
            <person name="Murdoch R.W."/>
            <person name="Higgins S."/>
            <person name="Loffler F."/>
        </authorList>
    </citation>
    <scope>NUCLEOTIDE SEQUENCE</scope>
</reference>
<feature type="transmembrane region" description="Helical" evidence="1">
    <location>
        <begin position="36"/>
        <end position="56"/>
    </location>
</feature>
<dbReference type="AlphaFoldDB" id="A0A644ZTF7"/>
<evidence type="ECO:0000313" key="2">
    <source>
        <dbReference type="EMBL" id="MPM44175.1"/>
    </source>
</evidence>
<protein>
    <submittedName>
        <fullName evidence="2">Uncharacterized protein</fullName>
    </submittedName>
</protein>
<dbReference type="EMBL" id="VSSQ01010377">
    <property type="protein sequence ID" value="MPM44175.1"/>
    <property type="molecule type" value="Genomic_DNA"/>
</dbReference>
<keyword evidence="1" id="KW-1133">Transmembrane helix</keyword>
<proteinExistence type="predicted"/>
<feature type="transmembrane region" description="Helical" evidence="1">
    <location>
        <begin position="12"/>
        <end position="30"/>
    </location>
</feature>
<keyword evidence="1" id="KW-0472">Membrane</keyword>
<accession>A0A644ZTF7</accession>
<organism evidence="2">
    <name type="scientific">bioreactor metagenome</name>
    <dbReference type="NCBI Taxonomy" id="1076179"/>
    <lineage>
        <taxon>unclassified sequences</taxon>
        <taxon>metagenomes</taxon>
        <taxon>ecological metagenomes</taxon>
    </lineage>
</organism>
<keyword evidence="1" id="KW-0812">Transmembrane</keyword>
<name>A0A644ZTF7_9ZZZZ</name>